<gene>
    <name evidence="8" type="ORF">SAPIO_CDS4766</name>
</gene>
<proteinExistence type="predicted"/>
<evidence type="ECO:0000313" key="9">
    <source>
        <dbReference type="Proteomes" id="UP000028545"/>
    </source>
</evidence>
<dbReference type="GO" id="GO:0008270">
    <property type="term" value="F:zinc ion binding"/>
    <property type="evidence" value="ECO:0007669"/>
    <property type="project" value="InterPro"/>
</dbReference>
<keyword evidence="2" id="KW-0862">Zinc</keyword>
<comment type="caution">
    <text evidence="8">The sequence shown here is derived from an EMBL/GenBank/DDBJ whole genome shotgun (WGS) entry which is preliminary data.</text>
</comment>
<dbReference type="AlphaFoldDB" id="A0A084G7K8"/>
<evidence type="ECO:0000256" key="5">
    <source>
        <dbReference type="ARBA" id="ARBA00023242"/>
    </source>
</evidence>
<sequence>MPTQLSQVEDMPSVQQHVQIHHTGAEITDMASINAPTLHDTVMVDAIPGFFPDWNFLPGQWTPMGPSDLDLAPNIDLDDMDLRFLDAYNLKVPFEFGSDSRNGSMETFPVENTSDPCRTAALCTEAFRNSHWRFRPNAHDHGGAEEHNLSLPQNSADHASPESRIRLEKRATCANLGVPARDKILTMVIGSCRPQNLSRAVAGFPSVELLDALLQYSLTAPVARLDSFIHAATFDPNKKRPELVAAMAAAGAVMTADPALTKLGYAIQECIRVAVPKHWERDNSLIRDLELVQAFFISLEIGLWSGHGRKVEIAESFLQPVLTMVRRGGKFRRSAYPKIILQPDEEPESVMQTWHSWVNQESFKRVALRMKQHDSDTSLALLVNPLISYAEVQLPLPSPSRLWSAPTADHWKAEYLAQEDSWPIAVTDLLDNPDGLHTLAANIDVTFGSLAFLSCTWNLAWEYIQLSSLQKTPHHRWNPLIMASRHEELLKLLSHFQICMDVASPYAPELTMRLEIIFLHLQVPFEDIQLFAGMDGPEQARIVYPTLVEWVGSESARKAVWHAGQVVRSARLLPRTAVQRATAIMVYHACMTLWVYGLLSGTQDVPDRNDGSDVSVRVPQAVCLDEVDSLAIQRFVQFGRGHPCVRGFPDLQGDGNTHGDVVYLCHPDRVLEVMMEILRASHGGLPKPRLIEQLIGLMGGLQKATRKGMDG</sequence>
<dbReference type="OMA" id="AMCTEAF"/>
<protein>
    <recommendedName>
        <fullName evidence="7">Xylanolytic transcriptional activator regulatory domain-containing protein</fullName>
    </recommendedName>
</protein>
<keyword evidence="4" id="KW-0804">Transcription</keyword>
<keyword evidence="1" id="KW-0479">Metal-binding</keyword>
<organism evidence="8 9">
    <name type="scientific">Pseudallescheria apiosperma</name>
    <name type="common">Scedosporium apiospermum</name>
    <dbReference type="NCBI Taxonomy" id="563466"/>
    <lineage>
        <taxon>Eukaryota</taxon>
        <taxon>Fungi</taxon>
        <taxon>Dikarya</taxon>
        <taxon>Ascomycota</taxon>
        <taxon>Pezizomycotina</taxon>
        <taxon>Sordariomycetes</taxon>
        <taxon>Hypocreomycetidae</taxon>
        <taxon>Microascales</taxon>
        <taxon>Microascaceae</taxon>
        <taxon>Scedosporium</taxon>
    </lineage>
</organism>
<evidence type="ECO:0000256" key="4">
    <source>
        <dbReference type="ARBA" id="ARBA00023163"/>
    </source>
</evidence>
<feature type="region of interest" description="Disordered" evidence="6">
    <location>
        <begin position="138"/>
        <end position="158"/>
    </location>
</feature>
<reference evidence="8 9" key="1">
    <citation type="journal article" date="2014" name="Genome Announc.">
        <title>Draft genome sequence of the pathogenic fungus Scedosporium apiospermum.</title>
        <authorList>
            <person name="Vandeputte P."/>
            <person name="Ghamrawi S."/>
            <person name="Rechenmann M."/>
            <person name="Iltis A."/>
            <person name="Giraud S."/>
            <person name="Fleury M."/>
            <person name="Thornton C."/>
            <person name="Delhaes L."/>
            <person name="Meyer W."/>
            <person name="Papon N."/>
            <person name="Bouchara J.P."/>
        </authorList>
    </citation>
    <scope>NUCLEOTIDE SEQUENCE [LARGE SCALE GENOMIC DNA]</scope>
    <source>
        <strain evidence="8 9">IHEM 14462</strain>
    </source>
</reference>
<feature type="compositionally biased region" description="Basic and acidic residues" evidence="6">
    <location>
        <begin position="138"/>
        <end position="148"/>
    </location>
</feature>
<dbReference type="GeneID" id="27723838"/>
<name>A0A084G7K8_PSEDA</name>
<dbReference type="Pfam" id="PF04082">
    <property type="entry name" value="Fungal_trans"/>
    <property type="match status" value="1"/>
</dbReference>
<dbReference type="PANTHER" id="PTHR47660:SF2">
    <property type="entry name" value="TRANSCRIPTION FACTOR WITH C2H2 AND ZN(2)-CYS(6) DNA BINDING DOMAIN (EUROFUNG)"/>
    <property type="match status" value="1"/>
</dbReference>
<evidence type="ECO:0000256" key="1">
    <source>
        <dbReference type="ARBA" id="ARBA00022723"/>
    </source>
</evidence>
<dbReference type="HOGENOM" id="CLU_003487_2_1_1"/>
<dbReference type="RefSeq" id="XP_016643119.1">
    <property type="nucleotide sequence ID" value="XM_016787240.1"/>
</dbReference>
<evidence type="ECO:0000256" key="2">
    <source>
        <dbReference type="ARBA" id="ARBA00022833"/>
    </source>
</evidence>
<dbReference type="VEuPathDB" id="FungiDB:SAPIO_CDS4766"/>
<dbReference type="OrthoDB" id="40579at2759"/>
<dbReference type="GO" id="GO:0006351">
    <property type="term" value="P:DNA-templated transcription"/>
    <property type="evidence" value="ECO:0007669"/>
    <property type="project" value="InterPro"/>
</dbReference>
<dbReference type="Proteomes" id="UP000028545">
    <property type="component" value="Unassembled WGS sequence"/>
</dbReference>
<keyword evidence="3" id="KW-0805">Transcription regulation</keyword>
<feature type="domain" description="Xylanolytic transcriptional activator regulatory" evidence="7">
    <location>
        <begin position="228"/>
        <end position="415"/>
    </location>
</feature>
<dbReference type="EMBL" id="JOWA01000094">
    <property type="protein sequence ID" value="KEZ43320.1"/>
    <property type="molecule type" value="Genomic_DNA"/>
</dbReference>
<accession>A0A084G7K8</accession>
<evidence type="ECO:0000256" key="6">
    <source>
        <dbReference type="SAM" id="MobiDB-lite"/>
    </source>
</evidence>
<dbReference type="GO" id="GO:0003677">
    <property type="term" value="F:DNA binding"/>
    <property type="evidence" value="ECO:0007669"/>
    <property type="project" value="InterPro"/>
</dbReference>
<dbReference type="PANTHER" id="PTHR47660">
    <property type="entry name" value="TRANSCRIPTION FACTOR WITH C2H2 AND ZN(2)-CYS(6) DNA BINDING DOMAIN (EUROFUNG)-RELATED-RELATED"/>
    <property type="match status" value="1"/>
</dbReference>
<evidence type="ECO:0000256" key="3">
    <source>
        <dbReference type="ARBA" id="ARBA00023015"/>
    </source>
</evidence>
<dbReference type="KEGG" id="sapo:SAPIO_CDS4766"/>
<evidence type="ECO:0000313" key="8">
    <source>
        <dbReference type="EMBL" id="KEZ43320.1"/>
    </source>
</evidence>
<keyword evidence="9" id="KW-1185">Reference proteome</keyword>
<keyword evidence="5" id="KW-0539">Nucleus</keyword>
<evidence type="ECO:0000259" key="7">
    <source>
        <dbReference type="Pfam" id="PF04082"/>
    </source>
</evidence>
<dbReference type="InterPro" id="IPR007219">
    <property type="entry name" value="XnlR_reg_dom"/>
</dbReference>